<sequence>MLERFGISDRDRRNLVAVAVVIAILMAFFTDGSVVVRLLAGVIGGLISAVVFVVTTILIKKAGLEY</sequence>
<accession>A0A4D6HGG8</accession>
<feature type="transmembrane region" description="Helical" evidence="1">
    <location>
        <begin position="12"/>
        <end position="29"/>
    </location>
</feature>
<keyword evidence="1" id="KW-0812">Transmembrane</keyword>
<protein>
    <recommendedName>
        <fullName evidence="4">Major facilitator superfamily (MFS) profile domain-containing protein</fullName>
    </recommendedName>
</protein>
<evidence type="ECO:0000313" key="3">
    <source>
        <dbReference type="Proteomes" id="UP000296706"/>
    </source>
</evidence>
<evidence type="ECO:0008006" key="4">
    <source>
        <dbReference type="Google" id="ProtNLM"/>
    </source>
</evidence>
<dbReference type="OrthoDB" id="328659at2157"/>
<keyword evidence="1" id="KW-0472">Membrane</keyword>
<dbReference type="KEGG" id="hsn:DV733_16530"/>
<name>A0A4D6HGG8_9EURY</name>
<evidence type="ECO:0000256" key="1">
    <source>
        <dbReference type="SAM" id="Phobius"/>
    </source>
</evidence>
<dbReference type="Proteomes" id="UP000296706">
    <property type="component" value="Chromosome"/>
</dbReference>
<dbReference type="AlphaFoldDB" id="A0A4D6HGG8"/>
<reference evidence="2 3" key="1">
    <citation type="journal article" date="2019" name="Nat. Commun.">
        <title>A new type of DNA phosphorothioation-based antiviral system in archaea.</title>
        <authorList>
            <person name="Xiong L."/>
            <person name="Liu S."/>
            <person name="Chen S."/>
            <person name="Xiao Y."/>
            <person name="Zhu B."/>
            <person name="Gao Y."/>
            <person name="Zhang Y."/>
            <person name="Chen B."/>
            <person name="Luo J."/>
            <person name="Deng Z."/>
            <person name="Chen X."/>
            <person name="Wang L."/>
            <person name="Chen S."/>
        </authorList>
    </citation>
    <scope>NUCLEOTIDE SEQUENCE [LARGE SCALE GENOMIC DNA]</scope>
    <source>
        <strain evidence="2 3">CBA1105</strain>
    </source>
</reference>
<dbReference type="STRING" id="1457250.GCA_000755225_02187"/>
<dbReference type="RefSeq" id="WP_049993060.1">
    <property type="nucleotide sequence ID" value="NZ_CP031310.1"/>
</dbReference>
<evidence type="ECO:0000313" key="2">
    <source>
        <dbReference type="EMBL" id="QCC52741.1"/>
    </source>
</evidence>
<dbReference type="EMBL" id="CP031310">
    <property type="protein sequence ID" value="QCC52741.1"/>
    <property type="molecule type" value="Genomic_DNA"/>
</dbReference>
<keyword evidence="1" id="KW-1133">Transmembrane helix</keyword>
<keyword evidence="3" id="KW-1185">Reference proteome</keyword>
<gene>
    <name evidence="2" type="ORF">DV733_16530</name>
</gene>
<organism evidence="2 3">
    <name type="scientific">Halapricum salinum</name>
    <dbReference type="NCBI Taxonomy" id="1457250"/>
    <lineage>
        <taxon>Archaea</taxon>
        <taxon>Methanobacteriati</taxon>
        <taxon>Methanobacteriota</taxon>
        <taxon>Stenosarchaea group</taxon>
        <taxon>Halobacteria</taxon>
        <taxon>Halobacteriales</taxon>
        <taxon>Haloarculaceae</taxon>
        <taxon>Halapricum</taxon>
    </lineage>
</organism>
<feature type="transmembrane region" description="Helical" evidence="1">
    <location>
        <begin position="35"/>
        <end position="59"/>
    </location>
</feature>
<dbReference type="GeneID" id="39849499"/>
<proteinExistence type="predicted"/>